<reference evidence="3 4" key="1">
    <citation type="submission" date="2019-02" db="EMBL/GenBank/DDBJ databases">
        <title>Deep-cultivation of Planctomycetes and their phenomic and genomic characterization uncovers novel biology.</title>
        <authorList>
            <person name="Wiegand S."/>
            <person name="Jogler M."/>
            <person name="Boedeker C."/>
            <person name="Pinto D."/>
            <person name="Vollmers J."/>
            <person name="Rivas-Marin E."/>
            <person name="Kohn T."/>
            <person name="Peeters S.H."/>
            <person name="Heuer A."/>
            <person name="Rast P."/>
            <person name="Oberbeckmann S."/>
            <person name="Bunk B."/>
            <person name="Jeske O."/>
            <person name="Meyerdierks A."/>
            <person name="Storesund J.E."/>
            <person name="Kallscheuer N."/>
            <person name="Luecker S."/>
            <person name="Lage O.M."/>
            <person name="Pohl T."/>
            <person name="Merkel B.J."/>
            <person name="Hornburger P."/>
            <person name="Mueller R.-W."/>
            <person name="Bruemmer F."/>
            <person name="Labrenz M."/>
            <person name="Spormann A.M."/>
            <person name="Op den Camp H."/>
            <person name="Overmann J."/>
            <person name="Amann R."/>
            <person name="Jetten M.S.M."/>
            <person name="Mascher T."/>
            <person name="Medema M.H."/>
            <person name="Devos D.P."/>
            <person name="Kaster A.-K."/>
            <person name="Ovreas L."/>
            <person name="Rohde M."/>
            <person name="Galperin M.Y."/>
            <person name="Jogler C."/>
        </authorList>
    </citation>
    <scope>NUCLEOTIDE SEQUENCE [LARGE SCALE GENOMIC DNA]</scope>
    <source>
        <strain evidence="3 4">Mal48</strain>
    </source>
</reference>
<accession>A0A517QKW4</accession>
<dbReference type="AlphaFoldDB" id="A0A517QKW4"/>
<protein>
    <submittedName>
        <fullName evidence="3">Uncharacterized protein</fullName>
    </submittedName>
</protein>
<dbReference type="OrthoDB" id="9934851at2"/>
<dbReference type="Proteomes" id="UP000315724">
    <property type="component" value="Chromosome"/>
</dbReference>
<feature type="compositionally biased region" description="Low complexity" evidence="1">
    <location>
        <begin position="40"/>
        <end position="52"/>
    </location>
</feature>
<feature type="compositionally biased region" description="Low complexity" evidence="1">
    <location>
        <begin position="137"/>
        <end position="169"/>
    </location>
</feature>
<sequence>MTPYLLLADLESFFGIVVFLIALMGWIVNLVSQNQPPKNQRGPQQRRPTPRQSGVQNEIDQFLKQSRREGGRVSRPSRPSGTEEVEVISPPPSRRPPPPRRRRTRDEILAEQAGQQPPRSNPLPAKPKPTRKRPDSSQRSSIESSKSRSKQSQQASAAAAQAPQKVSQSIDEHVKSHVPHLPHVTATSSPTVIGQIGGVTKVSKRKSNKNSFAALLNSRAGIRNAVVLNEILSPPKALRNNSKD</sequence>
<dbReference type="EMBL" id="CP036267">
    <property type="protein sequence ID" value="QDT32282.1"/>
    <property type="molecule type" value="Genomic_DNA"/>
</dbReference>
<proteinExistence type="predicted"/>
<organism evidence="3 4">
    <name type="scientific">Thalassoglobus polymorphus</name>
    <dbReference type="NCBI Taxonomy" id="2527994"/>
    <lineage>
        <taxon>Bacteria</taxon>
        <taxon>Pseudomonadati</taxon>
        <taxon>Planctomycetota</taxon>
        <taxon>Planctomycetia</taxon>
        <taxon>Planctomycetales</taxon>
        <taxon>Planctomycetaceae</taxon>
        <taxon>Thalassoglobus</taxon>
    </lineage>
</organism>
<keyword evidence="4" id="KW-1185">Reference proteome</keyword>
<evidence type="ECO:0000313" key="3">
    <source>
        <dbReference type="EMBL" id="QDT32282.1"/>
    </source>
</evidence>
<keyword evidence="2" id="KW-0812">Transmembrane</keyword>
<evidence type="ECO:0000256" key="2">
    <source>
        <dbReference type="SAM" id="Phobius"/>
    </source>
</evidence>
<dbReference type="RefSeq" id="WP_145197435.1">
    <property type="nucleotide sequence ID" value="NZ_CP036267.1"/>
</dbReference>
<feature type="transmembrane region" description="Helical" evidence="2">
    <location>
        <begin position="12"/>
        <end position="31"/>
    </location>
</feature>
<evidence type="ECO:0000256" key="1">
    <source>
        <dbReference type="SAM" id="MobiDB-lite"/>
    </source>
</evidence>
<evidence type="ECO:0000313" key="4">
    <source>
        <dbReference type="Proteomes" id="UP000315724"/>
    </source>
</evidence>
<keyword evidence="2" id="KW-0472">Membrane</keyword>
<feature type="region of interest" description="Disordered" evidence="1">
    <location>
        <begin position="35"/>
        <end position="175"/>
    </location>
</feature>
<gene>
    <name evidence="3" type="ORF">Mal48_15250</name>
</gene>
<name>A0A517QKW4_9PLAN</name>
<dbReference type="KEGG" id="tpol:Mal48_15250"/>
<keyword evidence="2" id="KW-1133">Transmembrane helix</keyword>